<dbReference type="EMBL" id="AY521625">
    <property type="protein sequence ID" value="AAS18072.1"/>
    <property type="molecule type" value="Genomic_DNA"/>
</dbReference>
<keyword evidence="2" id="KW-1185">Reference proteome</keyword>
<dbReference type="RefSeq" id="YP_164152.1">
    <property type="nucleotide sequence ID" value="NC_006549.1"/>
</dbReference>
<proteinExistence type="predicted"/>
<protein>
    <submittedName>
        <fullName evidence="1">Uncharacterized protein</fullName>
    </submittedName>
</protein>
<evidence type="ECO:0000313" key="1">
    <source>
        <dbReference type="EMBL" id="AAS18072.1"/>
    </source>
</evidence>
<accession>Q5YFK8</accession>
<dbReference type="OrthoDB" id="1424at10239"/>
<dbReference type="Proteomes" id="UP000172127">
    <property type="component" value="Segment"/>
</dbReference>
<reference evidence="1 2" key="1">
    <citation type="journal article" date="2004" name="J. Virol.">
        <title>Functional genomics analysis of Singapore grouper iridovirus: complete sequence determination and proteomic analysis.</title>
        <authorList>
            <person name="Song W.J."/>
            <person name="Qin Q.W."/>
            <person name="Qiu J."/>
            <person name="Huang C.H."/>
            <person name="Wang F."/>
            <person name="Hew C.L."/>
        </authorList>
    </citation>
    <scope>NUCLEOTIDE SEQUENCE [LARGE SCALE GENOMIC DNA]</scope>
</reference>
<dbReference type="KEGG" id="vg:3197021"/>
<dbReference type="Pfam" id="PF19061">
    <property type="entry name" value="DUF5757"/>
    <property type="match status" value="1"/>
</dbReference>
<dbReference type="GeneID" id="3197021"/>
<gene>
    <name evidence="1" type="ORF">ORF057L</name>
</gene>
<organism evidence="1 2">
    <name type="scientific">Singapore grouper iridovirus</name>
    <dbReference type="NCBI Taxonomy" id="262968"/>
    <lineage>
        <taxon>Viruses</taxon>
        <taxon>Varidnaviria</taxon>
        <taxon>Bamfordvirae</taxon>
        <taxon>Nucleocytoviricota</taxon>
        <taxon>Megaviricetes</taxon>
        <taxon>Pimascovirales</taxon>
        <taxon>Pimascovirales incertae sedis</taxon>
        <taxon>Iridoviridae</taxon>
        <taxon>Alphairidovirinae</taxon>
        <taxon>Ranavirus</taxon>
        <taxon>Ranavirus epinephelus1</taxon>
    </lineage>
</organism>
<evidence type="ECO:0000313" key="2">
    <source>
        <dbReference type="Proteomes" id="UP000172127"/>
    </source>
</evidence>
<dbReference type="InterPro" id="IPR043920">
    <property type="entry name" value="DUF5757"/>
</dbReference>
<name>Q5YFK8_9VIRU</name>
<sequence length="1168" mass="131312">MIVTINDKSVAIPVGISFDEWINSLAKESAPKYIAWKPKRPNSFKDVINPFWTGENFDLLRIVRNQETLKFPRKEIDEWLPYAVEIQLEDLERIFVATHQLIDMMGFAAIIEQELREIDPDTAIQAAGRLRSELEKELSHAKTVTTAWKRRLSSLREVRPAPGMEQPKLLRTVFSGALPELGDLTALELLDAARPTQKCPYIAAGAFVKTMLGFKPSAEWQPPGESDNGPIFFKANSEKDNQKALKDAYRKYSNAAIIQSETGAMATFDVQQGGRFVDPVTFADRVLECVNLRVLGRRLIEVGRIVSVTIPNFSFHAYVLTDLMMTHPIISHVMQVDELTRAHKIKSVVYAQMSATGQTVAFQERQTDDGKPYLHLRIRARDERAAEEIAEAAMRVIAIYKQEEKSVLREYAMWDKEAAKHLKLLEDAARNGRPEEAAAGEDPASKKGLKALAPEIFLPTYSRKCLHMPVILKGADLEKARAEKRPLMQFPLFGESKTHTYACMHPQHIYPGLRENQLPNKSKYPYVPCCYSKDQQTRPNSKWFAYLNRIPVNGAALAADEDEPAQEGLQAEPLPEGALIFLRSLLGVERGSRFFALRSSNPETVVHAVFLATRQRSPSQEEQAAERAAMAGDPSALAACAQELYADAEEDWSAWARELADPSVPLDGFRFFRALETRYDCDIYFMDNKGLLHTPSVRGRLRYRPRRQTVILHVRETTYVPLIVPPANWTRGPVQNGILTFSPIDDIVVLLYEHYQDTAPVYLDGVRMAPLRSDWLPCTGQVFDSMGKTRMMEITPKDGRHPRFALVTFPMPPMSAPMLAFDYVPPRPDLDKVLGFLRRRFVVTGYRRAVNTGSVREVTGLLDGAVECCILTNWSGSSFPFANAVYGGPALYDKTRQSMVLEAYAQAEKKARMMVEYVKKAIIVKRGKCDLNEIKRFVTDGGITITPDAAKGALVFAPRFETPGPFATADWSVKTPDVKTARKLVYSLRVASVNGTCDDVSYKDLRLVPKFYTTASDFKTGPGFMVNLWKDTDRVVRKTRKAVINWEQGLAVEWPLPDTEIGNSYIIRFTGIPRTFLAMNHPSWMSAAWAVHVWTEKNYCPGVTENAIPAGAKIPVYACVKGYRPTPLKRVGAGHRLNMEEYGSVTLSGVMIYKAGYDKPLQYVSLLV</sequence>